<reference evidence="3 4" key="1">
    <citation type="submission" date="2024-09" db="EMBL/GenBank/DDBJ databases">
        <title>Aeromonas strains Genome sequencing and assembly.</title>
        <authorList>
            <person name="Hu X."/>
            <person name="Tang B."/>
        </authorList>
    </citation>
    <scope>NUCLEOTIDE SEQUENCE [LARGE SCALE GENOMIC DNA]</scope>
    <source>
        <strain evidence="3 4">NB23SCDHY001</strain>
    </source>
</reference>
<feature type="region of interest" description="Disordered" evidence="1">
    <location>
        <begin position="80"/>
        <end position="114"/>
    </location>
</feature>
<evidence type="ECO:0000256" key="1">
    <source>
        <dbReference type="SAM" id="MobiDB-lite"/>
    </source>
</evidence>
<proteinExistence type="predicted"/>
<organism evidence="3 4">
    <name type="scientific">Aeromonas bivalvium</name>
    <dbReference type="NCBI Taxonomy" id="440079"/>
    <lineage>
        <taxon>Bacteria</taxon>
        <taxon>Pseudomonadati</taxon>
        <taxon>Pseudomonadota</taxon>
        <taxon>Gammaproteobacteria</taxon>
        <taxon>Aeromonadales</taxon>
        <taxon>Aeromonadaceae</taxon>
        <taxon>Aeromonas</taxon>
    </lineage>
</organism>
<dbReference type="RefSeq" id="WP_216823794.1">
    <property type="nucleotide sequence ID" value="NZ_JBGXBU010000005.1"/>
</dbReference>
<protein>
    <submittedName>
        <fullName evidence="3">DUF5384 family protein</fullName>
    </submittedName>
</protein>
<feature type="region of interest" description="Disordered" evidence="1">
    <location>
        <begin position="173"/>
        <end position="193"/>
    </location>
</feature>
<keyword evidence="4" id="KW-1185">Reference proteome</keyword>
<evidence type="ECO:0000313" key="4">
    <source>
        <dbReference type="Proteomes" id="UP001630969"/>
    </source>
</evidence>
<dbReference type="InterPro" id="IPR020231">
    <property type="entry name" value="Uncharacterised_YfgI"/>
</dbReference>
<dbReference type="Proteomes" id="UP001630969">
    <property type="component" value="Unassembled WGS sequence"/>
</dbReference>
<accession>A0ABW9GSJ5</accession>
<dbReference type="GeneID" id="97221094"/>
<dbReference type="Pfam" id="PF17358">
    <property type="entry name" value="DUF5384"/>
    <property type="match status" value="1"/>
</dbReference>
<gene>
    <name evidence="3" type="ORF">ACEUDJ_13565</name>
</gene>
<evidence type="ECO:0000256" key="2">
    <source>
        <dbReference type="SAM" id="SignalP"/>
    </source>
</evidence>
<feature type="compositionally biased region" description="Basic and acidic residues" evidence="1">
    <location>
        <begin position="95"/>
        <end position="114"/>
    </location>
</feature>
<dbReference type="EMBL" id="JBGXBU010000005">
    <property type="protein sequence ID" value="MFM4893892.1"/>
    <property type="molecule type" value="Genomic_DNA"/>
</dbReference>
<feature type="chain" id="PRO_5045578089" evidence="2">
    <location>
        <begin position="23"/>
        <end position="193"/>
    </location>
</feature>
<keyword evidence="2" id="KW-0732">Signal</keyword>
<sequence length="193" mass="21742">MKKYMLLGLCAALLTPISMVHANTLQDQLSAIAQAESEGKARQDAKVAAEKAAREKALLEEKLKRERTIAAAERKRAQQIASAEKRRAQQQAEAKAIREAAEKERLQDKGRDQSYEDQLRELQLAKMKLELESQSKRVKREDDFIDAELKRENARTDVIQSDADSNRAISTGAKELMQSEGRASETKAGKWFN</sequence>
<name>A0ABW9GSJ5_9GAMM</name>
<evidence type="ECO:0000313" key="3">
    <source>
        <dbReference type="EMBL" id="MFM4893892.1"/>
    </source>
</evidence>
<comment type="caution">
    <text evidence="3">The sequence shown here is derived from an EMBL/GenBank/DDBJ whole genome shotgun (WGS) entry which is preliminary data.</text>
</comment>
<feature type="signal peptide" evidence="2">
    <location>
        <begin position="1"/>
        <end position="22"/>
    </location>
</feature>
<feature type="compositionally biased region" description="Basic and acidic residues" evidence="1">
    <location>
        <begin position="182"/>
        <end position="193"/>
    </location>
</feature>